<dbReference type="EMBL" id="LBZA01000057">
    <property type="protein sequence ID" value="KKR61574.1"/>
    <property type="molecule type" value="Genomic_DNA"/>
</dbReference>
<protein>
    <submittedName>
        <fullName evidence="1">Uncharacterized protein</fullName>
    </submittedName>
</protein>
<feature type="non-terminal residue" evidence="1">
    <location>
        <position position="1"/>
    </location>
</feature>
<comment type="caution">
    <text evidence="1">The sequence shown here is derived from an EMBL/GenBank/DDBJ whole genome shotgun (WGS) entry which is preliminary data.</text>
</comment>
<dbReference type="AlphaFoldDB" id="A0A0G0S9P7"/>
<organism evidence="1 2">
    <name type="scientific">Candidatus Woesebacteria bacterium GW2011_GWA1_40_43</name>
    <dbReference type="NCBI Taxonomy" id="1618553"/>
    <lineage>
        <taxon>Bacteria</taxon>
        <taxon>Candidatus Woeseibacteriota</taxon>
    </lineage>
</organism>
<evidence type="ECO:0000313" key="1">
    <source>
        <dbReference type="EMBL" id="KKR61574.1"/>
    </source>
</evidence>
<proteinExistence type="predicted"/>
<accession>A0A0G0S9P7</accession>
<dbReference type="Proteomes" id="UP000034293">
    <property type="component" value="Unassembled WGS sequence"/>
</dbReference>
<dbReference type="Gene3D" id="2.60.40.1080">
    <property type="match status" value="1"/>
</dbReference>
<reference evidence="1 2" key="1">
    <citation type="journal article" date="2015" name="Nature">
        <title>rRNA introns, odd ribosomes, and small enigmatic genomes across a large radiation of phyla.</title>
        <authorList>
            <person name="Brown C.T."/>
            <person name="Hug L.A."/>
            <person name="Thomas B.C."/>
            <person name="Sharon I."/>
            <person name="Castelle C.J."/>
            <person name="Singh A."/>
            <person name="Wilkins M.J."/>
            <person name="Williams K.H."/>
            <person name="Banfield J.F."/>
        </authorList>
    </citation>
    <scope>NUCLEOTIDE SEQUENCE [LARGE SCALE GENOMIC DNA]</scope>
</reference>
<name>A0A0G0S9P7_9BACT</name>
<evidence type="ECO:0000313" key="2">
    <source>
        <dbReference type="Proteomes" id="UP000034293"/>
    </source>
</evidence>
<sequence length="604" mass="62808">PPPPSGITMQVVVGLDKNRNGVFDDGYYQVIEDPGDVNCGTFPNISGLAINYSGAATGSINYHTNCAGGAYNYPYSAQGISASGNFTFALANLPSNYTLKWIEEGTGKCTLSGGTVTCTGLVSGQTYGLWFFLQEAPTCTVQGYKVVMPGNQNIAPANSQTVTLNDPLTSTSTQPYFLFYQSASKTRTVSVSVPANYTVGYTLCYNNTACHTSAPVMSSSVNLPDNSFCGSSNGYADLWWHYYPPPSCTISFNSPNYSMSVGGSQTAGTNVTFSNGTISSVNFASSNTGIATVNPASDTTSSYTTNITGVSGGSATVTANVIMSGVSRCSATTAVSVTSNPWWQVKDSDVATNQDLRSTIPPGQLFGKNGDGGYPGVAVYGTSTNLTKPNVSATGWLVNTTYSTSKIYDSNYFVNSIPGDAVINPVSSSSVAGSFFASGGTAYNGYYWYVYDGSAMGGIPLTISSAANLGARKIILIVKGANLSIKGNIKLTKGSGFFLAVAGENTAGSYGNIIVDPGVGGGGSANLEGIYVADGTFSSGTGGTSQLWVRGTVAAYGGMNLQRDLGSATNTTTPAEYFEYAPDQELLFPVDLAYSLTTWREVAP</sequence>
<gene>
    <name evidence="1" type="ORF">UU02_C0057G0012</name>
</gene>